<evidence type="ECO:0000313" key="1">
    <source>
        <dbReference type="EMBL" id="TFK32712.1"/>
    </source>
</evidence>
<dbReference type="EMBL" id="ML213665">
    <property type="protein sequence ID" value="TFK32712.1"/>
    <property type="molecule type" value="Genomic_DNA"/>
</dbReference>
<evidence type="ECO:0000313" key="2">
    <source>
        <dbReference type="Proteomes" id="UP000308652"/>
    </source>
</evidence>
<dbReference type="OrthoDB" id="2527272at2759"/>
<reference evidence="1 2" key="1">
    <citation type="journal article" date="2019" name="Nat. Ecol. Evol.">
        <title>Megaphylogeny resolves global patterns of mushroom evolution.</title>
        <authorList>
            <person name="Varga T."/>
            <person name="Krizsan K."/>
            <person name="Foldi C."/>
            <person name="Dima B."/>
            <person name="Sanchez-Garcia M."/>
            <person name="Sanchez-Ramirez S."/>
            <person name="Szollosi G.J."/>
            <person name="Szarkandi J.G."/>
            <person name="Papp V."/>
            <person name="Albert L."/>
            <person name="Andreopoulos W."/>
            <person name="Angelini C."/>
            <person name="Antonin V."/>
            <person name="Barry K.W."/>
            <person name="Bougher N.L."/>
            <person name="Buchanan P."/>
            <person name="Buyck B."/>
            <person name="Bense V."/>
            <person name="Catcheside P."/>
            <person name="Chovatia M."/>
            <person name="Cooper J."/>
            <person name="Damon W."/>
            <person name="Desjardin D."/>
            <person name="Finy P."/>
            <person name="Geml J."/>
            <person name="Haridas S."/>
            <person name="Hughes K."/>
            <person name="Justo A."/>
            <person name="Karasinski D."/>
            <person name="Kautmanova I."/>
            <person name="Kiss B."/>
            <person name="Kocsube S."/>
            <person name="Kotiranta H."/>
            <person name="LaButti K.M."/>
            <person name="Lechner B.E."/>
            <person name="Liimatainen K."/>
            <person name="Lipzen A."/>
            <person name="Lukacs Z."/>
            <person name="Mihaltcheva S."/>
            <person name="Morgado L.N."/>
            <person name="Niskanen T."/>
            <person name="Noordeloos M.E."/>
            <person name="Ohm R.A."/>
            <person name="Ortiz-Santana B."/>
            <person name="Ovrebo C."/>
            <person name="Racz N."/>
            <person name="Riley R."/>
            <person name="Savchenko A."/>
            <person name="Shiryaev A."/>
            <person name="Soop K."/>
            <person name="Spirin V."/>
            <person name="Szebenyi C."/>
            <person name="Tomsovsky M."/>
            <person name="Tulloss R.E."/>
            <person name="Uehling J."/>
            <person name="Grigoriev I.V."/>
            <person name="Vagvolgyi C."/>
            <person name="Papp T."/>
            <person name="Martin F.M."/>
            <person name="Miettinen O."/>
            <person name="Hibbett D.S."/>
            <person name="Nagy L.G."/>
        </authorList>
    </citation>
    <scope>NUCLEOTIDE SEQUENCE [LARGE SCALE GENOMIC DNA]</scope>
    <source>
        <strain evidence="1 2">CBS 166.37</strain>
    </source>
</reference>
<feature type="non-terminal residue" evidence="1">
    <location>
        <position position="79"/>
    </location>
</feature>
<organism evidence="1 2">
    <name type="scientific">Crucibulum laeve</name>
    <dbReference type="NCBI Taxonomy" id="68775"/>
    <lineage>
        <taxon>Eukaryota</taxon>
        <taxon>Fungi</taxon>
        <taxon>Dikarya</taxon>
        <taxon>Basidiomycota</taxon>
        <taxon>Agaricomycotina</taxon>
        <taxon>Agaricomycetes</taxon>
        <taxon>Agaricomycetidae</taxon>
        <taxon>Agaricales</taxon>
        <taxon>Agaricineae</taxon>
        <taxon>Nidulariaceae</taxon>
        <taxon>Crucibulum</taxon>
    </lineage>
</organism>
<name>A0A5C3LJ36_9AGAR</name>
<proteinExistence type="predicted"/>
<sequence>MYKRIADIITGDDPAAVVGVDENQQVPTLTGDDADLAAQDAACARLEAENAMDIDNNSSEFEDSPVKMVVLDGIVMGPT</sequence>
<keyword evidence="2" id="KW-1185">Reference proteome</keyword>
<gene>
    <name evidence="1" type="ORF">BDQ12DRAFT_728404</name>
</gene>
<dbReference type="Proteomes" id="UP000308652">
    <property type="component" value="Unassembled WGS sequence"/>
</dbReference>
<dbReference type="STRING" id="68775.A0A5C3LJ36"/>
<protein>
    <submittedName>
        <fullName evidence="1">Uncharacterized protein</fullName>
    </submittedName>
</protein>
<accession>A0A5C3LJ36</accession>
<dbReference type="AlphaFoldDB" id="A0A5C3LJ36"/>